<dbReference type="Pfam" id="PF00512">
    <property type="entry name" value="HisKA"/>
    <property type="match status" value="1"/>
</dbReference>
<dbReference type="InterPro" id="IPR005467">
    <property type="entry name" value="His_kinase_dom"/>
</dbReference>
<dbReference type="InterPro" id="IPR036890">
    <property type="entry name" value="HATPase_C_sf"/>
</dbReference>
<dbReference type="Gene3D" id="6.10.340.10">
    <property type="match status" value="1"/>
</dbReference>
<sequence>MKTSLSAKMLLLTLGSFLLLIFGITASLYLYFNRFYEPEKINQMINSINRFTAELENSQWSDEELYSEVSKFMKNQNATMSIQSQLSLVMAAPAKAALTASIPDYVVLSKEPARADSISPLNSTAYAPLITSSSLDTVDAANINGSLVLYPTALTTATVASPLDINKKKGVTYTISTIPYTNYRQVNFIKKSTLKSGEVKITSVNLSLQSVNEVTSFLIRFFPFLISASILLSFIMVVVYSKTISKPIISITKTANRMANMELGISSDIKRNDELGALSSSLNTLSVNLKNALDDLSLANTKLTADYEKELCQDKARKEFVANVSHELKTPLGIIRSYTEGIRDGVRAEKKEHYMEVILNEITHMDQMILEMLEISRYDAGAVIYTKKASDISLYLKKSMQIFSEKAYEKGVNIQILGEFGTVIMDEKKIERAVNNLMENAVKYCSPNSTIQVFGERNGKEQRVLIENCCPALSEEAISKIWDRFYKADASHNRETEGTGLGLAIVKSIFEGHGCSYQVNNTASGICFSFTLEAV</sequence>
<dbReference type="InterPro" id="IPR004358">
    <property type="entry name" value="Sig_transdc_His_kin-like_C"/>
</dbReference>
<dbReference type="PROSITE" id="PS50109">
    <property type="entry name" value="HIS_KIN"/>
    <property type="match status" value="1"/>
</dbReference>
<feature type="transmembrane region" description="Helical" evidence="8">
    <location>
        <begin position="217"/>
        <end position="240"/>
    </location>
</feature>
<dbReference type="SUPFAM" id="SSF55874">
    <property type="entry name" value="ATPase domain of HSP90 chaperone/DNA topoisomerase II/histidine kinase"/>
    <property type="match status" value="1"/>
</dbReference>
<dbReference type="PANTHER" id="PTHR45453">
    <property type="entry name" value="PHOSPHATE REGULON SENSOR PROTEIN PHOR"/>
    <property type="match status" value="1"/>
</dbReference>
<evidence type="ECO:0000256" key="3">
    <source>
        <dbReference type="ARBA" id="ARBA00012438"/>
    </source>
</evidence>
<dbReference type="SMART" id="SM00304">
    <property type="entry name" value="HAMP"/>
    <property type="match status" value="1"/>
</dbReference>
<keyword evidence="5" id="KW-0808">Transferase</keyword>
<dbReference type="InterPro" id="IPR003661">
    <property type="entry name" value="HisK_dim/P_dom"/>
</dbReference>
<dbReference type="KEGG" id="acht:bsdcttw_16070"/>
<dbReference type="InterPro" id="IPR003594">
    <property type="entry name" value="HATPase_dom"/>
</dbReference>
<evidence type="ECO:0000256" key="8">
    <source>
        <dbReference type="SAM" id="Phobius"/>
    </source>
</evidence>
<dbReference type="SUPFAM" id="SSF158472">
    <property type="entry name" value="HAMP domain-like"/>
    <property type="match status" value="1"/>
</dbReference>
<dbReference type="InterPro" id="IPR050351">
    <property type="entry name" value="BphY/WalK/GraS-like"/>
</dbReference>
<keyword evidence="7" id="KW-0902">Two-component regulatory system</keyword>
<evidence type="ECO:0000256" key="2">
    <source>
        <dbReference type="ARBA" id="ARBA00004370"/>
    </source>
</evidence>
<comment type="catalytic activity">
    <reaction evidence="1">
        <text>ATP + protein L-histidine = ADP + protein N-phospho-L-histidine.</text>
        <dbReference type="EC" id="2.7.13.3"/>
    </reaction>
</comment>
<proteinExistence type="predicted"/>
<feature type="domain" description="HAMP" evidence="10">
    <location>
        <begin position="242"/>
        <end position="294"/>
    </location>
</feature>
<dbReference type="PANTHER" id="PTHR45453:SF3">
    <property type="entry name" value="HISTIDINE KINASE"/>
    <property type="match status" value="1"/>
</dbReference>
<gene>
    <name evidence="11" type="ORF">bsdcttw_16070</name>
</gene>
<dbReference type="Proteomes" id="UP000515703">
    <property type="component" value="Chromosome"/>
</dbReference>
<dbReference type="EMBL" id="AP023368">
    <property type="protein sequence ID" value="BCJ98566.1"/>
    <property type="molecule type" value="Genomic_DNA"/>
</dbReference>
<dbReference type="RefSeq" id="WP_185258885.1">
    <property type="nucleotide sequence ID" value="NZ_AP023368.1"/>
</dbReference>
<dbReference type="FunFam" id="1.10.287.130:FF:000001">
    <property type="entry name" value="Two-component sensor histidine kinase"/>
    <property type="match status" value="1"/>
</dbReference>
<keyword evidence="4" id="KW-0597">Phosphoprotein</keyword>
<keyword evidence="12" id="KW-1185">Reference proteome</keyword>
<protein>
    <recommendedName>
        <fullName evidence="3">histidine kinase</fullName>
        <ecNumber evidence="3">2.7.13.3</ecNumber>
    </recommendedName>
</protein>
<evidence type="ECO:0000313" key="11">
    <source>
        <dbReference type="EMBL" id="BCJ98566.1"/>
    </source>
</evidence>
<name>A0A7I8DQK8_9FIRM</name>
<dbReference type="SUPFAM" id="SSF47384">
    <property type="entry name" value="Homodimeric domain of signal transducing histidine kinase"/>
    <property type="match status" value="1"/>
</dbReference>
<keyword evidence="8" id="KW-1133">Transmembrane helix</keyword>
<organism evidence="11 12">
    <name type="scientific">Anaerocolumna chitinilytica</name>
    <dbReference type="NCBI Taxonomy" id="1727145"/>
    <lineage>
        <taxon>Bacteria</taxon>
        <taxon>Bacillati</taxon>
        <taxon>Bacillota</taxon>
        <taxon>Clostridia</taxon>
        <taxon>Lachnospirales</taxon>
        <taxon>Lachnospiraceae</taxon>
        <taxon>Anaerocolumna</taxon>
    </lineage>
</organism>
<dbReference type="CDD" id="cd06225">
    <property type="entry name" value="HAMP"/>
    <property type="match status" value="1"/>
</dbReference>
<accession>A0A7I8DQK8</accession>
<dbReference type="SMART" id="SM00388">
    <property type="entry name" value="HisKA"/>
    <property type="match status" value="1"/>
</dbReference>
<evidence type="ECO:0000313" key="12">
    <source>
        <dbReference type="Proteomes" id="UP000515703"/>
    </source>
</evidence>
<dbReference type="InterPro" id="IPR003660">
    <property type="entry name" value="HAMP_dom"/>
</dbReference>
<dbReference type="PROSITE" id="PS50885">
    <property type="entry name" value="HAMP"/>
    <property type="match status" value="1"/>
</dbReference>
<reference evidence="11 12" key="1">
    <citation type="submission" date="2020-08" db="EMBL/GenBank/DDBJ databases">
        <title>Draft genome sequencing of an Anaerocolumna strain isolated from anoxic soil subjected to BSD treatment.</title>
        <authorList>
            <person name="Uek A."/>
            <person name="Tonouchi A."/>
        </authorList>
    </citation>
    <scope>NUCLEOTIDE SEQUENCE [LARGE SCALE GENOMIC DNA]</scope>
    <source>
        <strain evidence="11 12">CTTW</strain>
    </source>
</reference>
<keyword evidence="8" id="KW-0472">Membrane</keyword>
<dbReference type="GO" id="GO:0000155">
    <property type="term" value="F:phosphorelay sensor kinase activity"/>
    <property type="evidence" value="ECO:0007669"/>
    <property type="project" value="InterPro"/>
</dbReference>
<dbReference type="InterPro" id="IPR036097">
    <property type="entry name" value="HisK_dim/P_sf"/>
</dbReference>
<keyword evidence="8" id="KW-0812">Transmembrane</keyword>
<dbReference type="Gene3D" id="3.30.565.10">
    <property type="entry name" value="Histidine kinase-like ATPase, C-terminal domain"/>
    <property type="match status" value="1"/>
</dbReference>
<evidence type="ECO:0000256" key="1">
    <source>
        <dbReference type="ARBA" id="ARBA00000085"/>
    </source>
</evidence>
<dbReference type="GO" id="GO:0016036">
    <property type="term" value="P:cellular response to phosphate starvation"/>
    <property type="evidence" value="ECO:0007669"/>
    <property type="project" value="TreeGrafter"/>
</dbReference>
<dbReference type="EC" id="2.7.13.3" evidence="3"/>
<evidence type="ECO:0000256" key="5">
    <source>
        <dbReference type="ARBA" id="ARBA00022679"/>
    </source>
</evidence>
<keyword evidence="6" id="KW-0418">Kinase</keyword>
<evidence type="ECO:0000259" key="10">
    <source>
        <dbReference type="PROSITE" id="PS50885"/>
    </source>
</evidence>
<comment type="subcellular location">
    <subcellularLocation>
        <location evidence="2">Membrane</location>
    </subcellularLocation>
</comment>
<evidence type="ECO:0000256" key="7">
    <source>
        <dbReference type="ARBA" id="ARBA00023012"/>
    </source>
</evidence>
<dbReference type="PRINTS" id="PR00344">
    <property type="entry name" value="BCTRLSENSOR"/>
</dbReference>
<dbReference type="AlphaFoldDB" id="A0A7I8DQK8"/>
<dbReference type="Pfam" id="PF00672">
    <property type="entry name" value="HAMP"/>
    <property type="match status" value="1"/>
</dbReference>
<dbReference type="SMART" id="SM00387">
    <property type="entry name" value="HATPase_c"/>
    <property type="match status" value="1"/>
</dbReference>
<dbReference type="CDD" id="cd00082">
    <property type="entry name" value="HisKA"/>
    <property type="match status" value="1"/>
</dbReference>
<dbReference type="Pfam" id="PF02518">
    <property type="entry name" value="HATPase_c"/>
    <property type="match status" value="1"/>
</dbReference>
<dbReference type="Gene3D" id="1.10.287.130">
    <property type="match status" value="1"/>
</dbReference>
<dbReference type="GO" id="GO:0005886">
    <property type="term" value="C:plasma membrane"/>
    <property type="evidence" value="ECO:0007669"/>
    <property type="project" value="TreeGrafter"/>
</dbReference>
<reference evidence="11 12" key="2">
    <citation type="submission" date="2020-08" db="EMBL/GenBank/DDBJ databases">
        <authorList>
            <person name="Ueki A."/>
            <person name="Tonouchi A."/>
        </authorList>
    </citation>
    <scope>NUCLEOTIDE SEQUENCE [LARGE SCALE GENOMIC DNA]</scope>
    <source>
        <strain evidence="11 12">CTTW</strain>
    </source>
</reference>
<evidence type="ECO:0000256" key="4">
    <source>
        <dbReference type="ARBA" id="ARBA00022553"/>
    </source>
</evidence>
<evidence type="ECO:0000259" key="9">
    <source>
        <dbReference type="PROSITE" id="PS50109"/>
    </source>
</evidence>
<dbReference type="GO" id="GO:0004721">
    <property type="term" value="F:phosphoprotein phosphatase activity"/>
    <property type="evidence" value="ECO:0007669"/>
    <property type="project" value="TreeGrafter"/>
</dbReference>
<feature type="domain" description="Histidine kinase" evidence="9">
    <location>
        <begin position="323"/>
        <end position="535"/>
    </location>
</feature>
<evidence type="ECO:0000256" key="6">
    <source>
        <dbReference type="ARBA" id="ARBA00022777"/>
    </source>
</evidence>